<name>A7TL43_VANPO</name>
<keyword evidence="5" id="KW-0436">Ligase</keyword>
<comment type="function">
    <text evidence="5">Catalytic subunit of the dimeric E1 enzyme, which activates NEDD8.</text>
</comment>
<dbReference type="AlphaFoldDB" id="A7TL43"/>
<dbReference type="HOGENOM" id="CLU_013325_13_0_1"/>
<dbReference type="eggNOG" id="KOG2015">
    <property type="taxonomic scope" value="Eukaryota"/>
</dbReference>
<evidence type="ECO:0000256" key="4">
    <source>
        <dbReference type="PROSITE-ProRule" id="PRU10132"/>
    </source>
</evidence>
<gene>
    <name evidence="7" type="ORF">Kpol_1065p21</name>
</gene>
<evidence type="ECO:0000256" key="1">
    <source>
        <dbReference type="ARBA" id="ARBA00022741"/>
    </source>
</evidence>
<dbReference type="UniPathway" id="UPA00885"/>
<dbReference type="EC" id="6.2.1.64" evidence="5"/>
<sequence>MNYNSGSAITIKILILGAGGLGSEILKNLIPLNKIINEIHIIDFDTIELTNLNRQFLFNENDIGKPKAIVAKSYFDNHFPDLDINIIAHNEDIFNLSMDFIQSFNFVISGLDSIEPRRFINQKILQLTKDSNYNICIPFIDGGTEGFKGHVKTIIPGITSCWECSIDTLPSIQETVPMCTIANNPRSIEHIIQYVINVQFTNANLDDKSHLDKLLQLCIERANQFNITIDEKKFNVNYILGVIKKIIPSVSTTNAIIAGQCCNMLIKIYYDLLNFDNLKNFSIYNGSDSVFNYVYVHQRNPNCTVCSSI</sequence>
<dbReference type="GO" id="GO:0045116">
    <property type="term" value="P:protein neddylation"/>
    <property type="evidence" value="ECO:0007669"/>
    <property type="project" value="UniProtKB-UniRule"/>
</dbReference>
<dbReference type="GO" id="GO:0120123">
    <property type="term" value="C:ubiquitin activating enzyme complex"/>
    <property type="evidence" value="ECO:0007669"/>
    <property type="project" value="EnsemblFungi"/>
</dbReference>
<protein>
    <recommendedName>
        <fullName evidence="5">NEDD8-activating enzyme E1 catalytic subunit</fullName>
        <ecNumber evidence="5">6.2.1.64</ecNumber>
    </recommendedName>
</protein>
<organism evidence="8">
    <name type="scientific">Vanderwaltozyma polyspora (strain ATCC 22028 / DSM 70294 / BCRC 21397 / CBS 2163 / NBRC 10782 / NRRL Y-8283 / UCD 57-17)</name>
    <name type="common">Kluyveromyces polysporus</name>
    <dbReference type="NCBI Taxonomy" id="436907"/>
    <lineage>
        <taxon>Eukaryota</taxon>
        <taxon>Fungi</taxon>
        <taxon>Dikarya</taxon>
        <taxon>Ascomycota</taxon>
        <taxon>Saccharomycotina</taxon>
        <taxon>Saccharomycetes</taxon>
        <taxon>Saccharomycetales</taxon>
        <taxon>Saccharomycetaceae</taxon>
        <taxon>Vanderwaltozyma</taxon>
    </lineage>
</organism>
<reference evidence="7 8" key="1">
    <citation type="journal article" date="2007" name="Proc. Natl. Acad. Sci. U.S.A.">
        <title>Independent sorting-out of thousands of duplicated gene pairs in two yeast species descended from a whole-genome duplication.</title>
        <authorList>
            <person name="Scannell D.R."/>
            <person name="Frank A.C."/>
            <person name="Conant G.C."/>
            <person name="Byrne K.P."/>
            <person name="Woolfit M."/>
            <person name="Wolfe K.H."/>
        </authorList>
    </citation>
    <scope>NUCLEOTIDE SEQUENCE [LARGE SCALE GENOMIC DNA]</scope>
    <source>
        <strain evidence="8">ATCC 22028 / DSM 70294 / BCRC 21397 / CBS 2163 / NBRC 10782 / NRRL Y-8283 / UCD 57-17</strain>
    </source>
</reference>
<dbReference type="KEGG" id="vpo:Kpol_1065p21"/>
<evidence type="ECO:0000256" key="3">
    <source>
        <dbReference type="ARBA" id="ARBA00022840"/>
    </source>
</evidence>
<dbReference type="InterPro" id="IPR023318">
    <property type="entry name" value="Ub_act_enz_dom_a_sf"/>
</dbReference>
<dbReference type="SUPFAM" id="SSF69572">
    <property type="entry name" value="Activating enzymes of the ubiquitin-like proteins"/>
    <property type="match status" value="1"/>
</dbReference>
<keyword evidence="3 5" id="KW-0067">ATP-binding</keyword>
<keyword evidence="1 5" id="KW-0547">Nucleotide-binding</keyword>
<dbReference type="PROSITE" id="PS00865">
    <property type="entry name" value="UBIQUITIN_ACTIVAT_2"/>
    <property type="match status" value="1"/>
</dbReference>
<dbReference type="FunCoup" id="A7TL43">
    <property type="interactions" value="1251"/>
</dbReference>
<dbReference type="InterPro" id="IPR045886">
    <property type="entry name" value="ThiF/MoeB/HesA"/>
</dbReference>
<dbReference type="GO" id="GO:0005524">
    <property type="term" value="F:ATP binding"/>
    <property type="evidence" value="ECO:0007669"/>
    <property type="project" value="UniProtKB-UniRule"/>
</dbReference>
<evidence type="ECO:0000256" key="2">
    <source>
        <dbReference type="ARBA" id="ARBA00022786"/>
    </source>
</evidence>
<dbReference type="InterPro" id="IPR000594">
    <property type="entry name" value="ThiF_NAD_FAD-bd"/>
</dbReference>
<dbReference type="OMA" id="PYLENYM"/>
<keyword evidence="2 5" id="KW-0833">Ubl conjugation pathway</keyword>
<evidence type="ECO:0000313" key="8">
    <source>
        <dbReference type="Proteomes" id="UP000000267"/>
    </source>
</evidence>
<feature type="domain" description="THIF-type NAD/FAD binding fold" evidence="6">
    <location>
        <begin position="11"/>
        <end position="305"/>
    </location>
</feature>
<evidence type="ECO:0000256" key="5">
    <source>
        <dbReference type="RuleBase" id="RU368009"/>
    </source>
</evidence>
<dbReference type="GeneID" id="5545220"/>
<dbReference type="PANTHER" id="PTHR10953:SF6">
    <property type="entry name" value="NEDD8-ACTIVATING ENZYME E1 CATALYTIC SUBUNIT"/>
    <property type="match status" value="1"/>
</dbReference>
<dbReference type="Proteomes" id="UP000000267">
    <property type="component" value="Unassembled WGS sequence"/>
</dbReference>
<dbReference type="InterPro" id="IPR033127">
    <property type="entry name" value="UBQ-activ_enz_E1_Cys_AS"/>
</dbReference>
<dbReference type="PANTHER" id="PTHR10953">
    <property type="entry name" value="UBIQUITIN-ACTIVATING ENZYME E1"/>
    <property type="match status" value="1"/>
</dbReference>
<dbReference type="Gene3D" id="1.10.10.520">
    <property type="entry name" value="Ubiquitin activating enzymes (Uba3). Chain: B, domain 2"/>
    <property type="match status" value="1"/>
</dbReference>
<dbReference type="PhylomeDB" id="A7TL43"/>
<dbReference type="GO" id="GO:0005634">
    <property type="term" value="C:nucleus"/>
    <property type="evidence" value="ECO:0007669"/>
    <property type="project" value="TreeGrafter"/>
</dbReference>
<accession>A7TL43</accession>
<dbReference type="GO" id="GO:0019781">
    <property type="term" value="F:NEDD8 activating enzyme activity"/>
    <property type="evidence" value="ECO:0007669"/>
    <property type="project" value="UniProtKB-UniRule"/>
</dbReference>
<dbReference type="GO" id="GO:0005737">
    <property type="term" value="C:cytoplasm"/>
    <property type="evidence" value="ECO:0007669"/>
    <property type="project" value="TreeGrafter"/>
</dbReference>
<comment type="catalytic activity">
    <reaction evidence="5">
        <text>ATP + [NEDD8 protein] + [E1 NEDD8-activating enzyme]-L-cysteine = AMP + diphosphate + [E1 NEDD8-activating enzyme]-S-[NEDD8 protein]-yl-L-cysteine.</text>
        <dbReference type="EC" id="6.2.1.64"/>
    </reaction>
</comment>
<keyword evidence="8" id="KW-1185">Reference proteome</keyword>
<dbReference type="InParanoid" id="A7TL43"/>
<proteinExistence type="inferred from homology"/>
<dbReference type="Gene3D" id="3.40.50.720">
    <property type="entry name" value="NAD(P)-binding Rossmann-like Domain"/>
    <property type="match status" value="1"/>
</dbReference>
<comment type="pathway">
    <text evidence="5">Protein modification; protein neddylation.</text>
</comment>
<dbReference type="OrthoDB" id="10255449at2759"/>
<dbReference type="RefSeq" id="XP_001644864.1">
    <property type="nucleotide sequence ID" value="XM_001644814.1"/>
</dbReference>
<dbReference type="InterPro" id="IPR035985">
    <property type="entry name" value="Ubiquitin-activating_enz"/>
</dbReference>
<evidence type="ECO:0000259" key="6">
    <source>
        <dbReference type="Pfam" id="PF00899"/>
    </source>
</evidence>
<feature type="active site" description="Glycyl thioester intermediate" evidence="4">
    <location>
        <position position="179"/>
    </location>
</feature>
<evidence type="ECO:0000313" key="7">
    <source>
        <dbReference type="EMBL" id="EDO17006.1"/>
    </source>
</evidence>
<dbReference type="Pfam" id="PF00899">
    <property type="entry name" value="ThiF"/>
    <property type="match status" value="1"/>
</dbReference>
<dbReference type="STRING" id="436907.A7TL43"/>
<comment type="similarity">
    <text evidence="5">Belongs to the ubiquitin-activating E1 family. UBA3 subfamily.</text>
</comment>
<dbReference type="EMBL" id="DS480412">
    <property type="protein sequence ID" value="EDO17006.1"/>
    <property type="molecule type" value="Genomic_DNA"/>
</dbReference>